<reference evidence="2 3" key="1">
    <citation type="journal article" date="2003" name="PLoS Biol.">
        <title>The genome sequence of Caenorhabditis briggsae: a platform for comparative genomics.</title>
        <authorList>
            <person name="Stein L.D."/>
            <person name="Bao Z."/>
            <person name="Blasiar D."/>
            <person name="Blumenthal T."/>
            <person name="Brent M.R."/>
            <person name="Chen N."/>
            <person name="Chinwalla A."/>
            <person name="Clarke L."/>
            <person name="Clee C."/>
            <person name="Coghlan A."/>
            <person name="Coulson A."/>
            <person name="D'Eustachio P."/>
            <person name="Fitch D.H."/>
            <person name="Fulton L.A."/>
            <person name="Fulton R.E."/>
            <person name="Griffiths-Jones S."/>
            <person name="Harris T.W."/>
            <person name="Hillier L.W."/>
            <person name="Kamath R."/>
            <person name="Kuwabara P.E."/>
            <person name="Mardis E.R."/>
            <person name="Marra M.A."/>
            <person name="Miner T.L."/>
            <person name="Minx P."/>
            <person name="Mullikin J.C."/>
            <person name="Plumb R.W."/>
            <person name="Rogers J."/>
            <person name="Schein J.E."/>
            <person name="Sohrmann M."/>
            <person name="Spieth J."/>
            <person name="Stajich J.E."/>
            <person name="Wei C."/>
            <person name="Willey D."/>
            <person name="Wilson R.K."/>
            <person name="Durbin R."/>
            <person name="Waterston R.H."/>
        </authorList>
    </citation>
    <scope>NUCLEOTIDE SEQUENCE [LARGE SCALE GENOMIC DNA]</scope>
    <source>
        <strain evidence="2 3">AF16</strain>
    </source>
</reference>
<feature type="transmembrane region" description="Helical" evidence="1">
    <location>
        <begin position="55"/>
        <end position="73"/>
    </location>
</feature>
<organism evidence="2 3">
    <name type="scientific">Caenorhabditis briggsae</name>
    <dbReference type="NCBI Taxonomy" id="6238"/>
    <lineage>
        <taxon>Eukaryota</taxon>
        <taxon>Metazoa</taxon>
        <taxon>Ecdysozoa</taxon>
        <taxon>Nematoda</taxon>
        <taxon>Chromadorea</taxon>
        <taxon>Rhabditida</taxon>
        <taxon>Rhabditina</taxon>
        <taxon>Rhabditomorpha</taxon>
        <taxon>Rhabditoidea</taxon>
        <taxon>Rhabditidae</taxon>
        <taxon>Peloderinae</taxon>
        <taxon>Caenorhabditis</taxon>
    </lineage>
</organism>
<dbReference type="PANTHER" id="PTHR47419:SF2">
    <property type="entry name" value="G-PROTEIN COUPLED RECEPTORS FAMILY 1 PROFILE DOMAIN-CONTAINING PROTEIN"/>
    <property type="match status" value="1"/>
</dbReference>
<evidence type="ECO:0000313" key="2">
    <source>
        <dbReference type="EMBL" id="CAS00608.1"/>
    </source>
</evidence>
<protein>
    <submittedName>
        <fullName evidence="2">Protein CBG27145</fullName>
    </submittedName>
</protein>
<dbReference type="PANTHER" id="PTHR47419">
    <property type="entry name" value="DROMYOSUPPRESSIN RECEPTOR RELATED-RELATED"/>
    <property type="match status" value="1"/>
</dbReference>
<keyword evidence="1" id="KW-1133">Transmembrane helix</keyword>
<evidence type="ECO:0000313" key="4">
    <source>
        <dbReference type="WormBase" id="CBG27145"/>
    </source>
</evidence>
<dbReference type="Proteomes" id="UP000008549">
    <property type="component" value="Unassembled WGS sequence"/>
</dbReference>
<name>B6IL55_CAEBR</name>
<keyword evidence="1" id="KW-0472">Membrane</keyword>
<dbReference type="InParanoid" id="B6IL55"/>
<dbReference type="CTD" id="68918603"/>
<gene>
    <name evidence="2 4" type="ORF">CBG27145</name>
    <name evidence="2" type="ORF">CBG_27145</name>
</gene>
<dbReference type="HOGENOM" id="CLU_2429041_0_0_1"/>
<accession>B6IL55</accession>
<keyword evidence="3" id="KW-1185">Reference proteome</keyword>
<dbReference type="WormBase" id="CBG27145">
    <property type="protein sequence ID" value="CBP48560"/>
    <property type="gene ID" value="WBGene00088559"/>
</dbReference>
<dbReference type="AlphaFoldDB" id="B6IL55"/>
<sequence>MALGLCSPIVVSASSVLFMNSVQEDEEEGVHLQISDLSLANGCLYMKLILLNGGIYLKLVPCFSMLILSLILLKQMEEGKENTSRSRSDKQ</sequence>
<dbReference type="GeneID" id="68918603"/>
<evidence type="ECO:0000313" key="3">
    <source>
        <dbReference type="Proteomes" id="UP000008549"/>
    </source>
</evidence>
<dbReference type="RefSeq" id="XP_045100167.1">
    <property type="nucleotide sequence ID" value="XM_045237839.1"/>
</dbReference>
<evidence type="ECO:0000256" key="1">
    <source>
        <dbReference type="SAM" id="Phobius"/>
    </source>
</evidence>
<keyword evidence="1" id="KW-0812">Transmembrane</keyword>
<dbReference type="KEGG" id="cbr:CBG_27145"/>
<dbReference type="EMBL" id="HE601047">
    <property type="protein sequence ID" value="CAS00608.1"/>
    <property type="molecule type" value="Genomic_DNA"/>
</dbReference>
<reference evidence="2 3" key="2">
    <citation type="journal article" date="2011" name="PLoS Genet.">
        <title>Caenorhabditis briggsae recombinant inbred line genotypes reveal inter-strain incompatibility and the evolution of recombination.</title>
        <authorList>
            <person name="Ross J.A."/>
            <person name="Koboldt D.C."/>
            <person name="Staisch J.E."/>
            <person name="Chamberlin H.M."/>
            <person name="Gupta B.P."/>
            <person name="Miller R.D."/>
            <person name="Baird S.E."/>
            <person name="Haag E.S."/>
        </authorList>
    </citation>
    <scope>NUCLEOTIDE SEQUENCE [LARGE SCALE GENOMIC DNA]</scope>
    <source>
        <strain evidence="2 3">AF16</strain>
    </source>
</reference>
<proteinExistence type="predicted"/>